<dbReference type="Proteomes" id="UP001163603">
    <property type="component" value="Chromosome 7"/>
</dbReference>
<keyword evidence="2" id="KW-1185">Reference proteome</keyword>
<organism evidence="1 2">
    <name type="scientific">Pistacia integerrima</name>
    <dbReference type="NCBI Taxonomy" id="434235"/>
    <lineage>
        <taxon>Eukaryota</taxon>
        <taxon>Viridiplantae</taxon>
        <taxon>Streptophyta</taxon>
        <taxon>Embryophyta</taxon>
        <taxon>Tracheophyta</taxon>
        <taxon>Spermatophyta</taxon>
        <taxon>Magnoliopsida</taxon>
        <taxon>eudicotyledons</taxon>
        <taxon>Gunneridae</taxon>
        <taxon>Pentapetalae</taxon>
        <taxon>rosids</taxon>
        <taxon>malvids</taxon>
        <taxon>Sapindales</taxon>
        <taxon>Anacardiaceae</taxon>
        <taxon>Pistacia</taxon>
    </lineage>
</organism>
<name>A0ACC0YFA0_9ROSI</name>
<dbReference type="EMBL" id="CM047742">
    <property type="protein sequence ID" value="KAJ0035835.1"/>
    <property type="molecule type" value="Genomic_DNA"/>
</dbReference>
<reference evidence="2" key="1">
    <citation type="journal article" date="2023" name="G3 (Bethesda)">
        <title>Genome assembly and association tests identify interacting loci associated with vigor, precocity, and sex in interspecific pistachio rootstocks.</title>
        <authorList>
            <person name="Palmer W."/>
            <person name="Jacygrad E."/>
            <person name="Sagayaradj S."/>
            <person name="Cavanaugh K."/>
            <person name="Han R."/>
            <person name="Bertier L."/>
            <person name="Beede B."/>
            <person name="Kafkas S."/>
            <person name="Golino D."/>
            <person name="Preece J."/>
            <person name="Michelmore R."/>
        </authorList>
    </citation>
    <scope>NUCLEOTIDE SEQUENCE [LARGE SCALE GENOMIC DNA]</scope>
</reference>
<evidence type="ECO:0000313" key="1">
    <source>
        <dbReference type="EMBL" id="KAJ0035835.1"/>
    </source>
</evidence>
<protein>
    <submittedName>
        <fullName evidence="1">Uncharacterized protein</fullName>
    </submittedName>
</protein>
<comment type="caution">
    <text evidence="1">The sequence shown here is derived from an EMBL/GenBank/DDBJ whole genome shotgun (WGS) entry which is preliminary data.</text>
</comment>
<sequence>MMREYRAKLDDERTRKLAHGRNHSSSKCSHKKDRKIYVDKETGRKKGDALVTYLKEPSVALAIHFGRSSFSSRWKDPYAVTQAKFEHKGDSFVSKQVDNKKKKKLKVEELEADVQEECVCPVDQSRFARI</sequence>
<proteinExistence type="predicted"/>
<accession>A0ACC0YFA0</accession>
<gene>
    <name evidence="1" type="ORF">Pint_26210</name>
</gene>
<evidence type="ECO:0000313" key="2">
    <source>
        <dbReference type="Proteomes" id="UP001163603"/>
    </source>
</evidence>